<feature type="domain" description="LEM" evidence="1">
    <location>
        <begin position="13"/>
        <end position="57"/>
    </location>
</feature>
<dbReference type="EMBL" id="UYSU01035914">
    <property type="protein sequence ID" value="VDL96885.1"/>
    <property type="molecule type" value="Genomic_DNA"/>
</dbReference>
<organism evidence="4">
    <name type="scientific">Schistocephalus solidus</name>
    <name type="common">Tapeworm</name>
    <dbReference type="NCBI Taxonomy" id="70667"/>
    <lineage>
        <taxon>Eukaryota</taxon>
        <taxon>Metazoa</taxon>
        <taxon>Spiralia</taxon>
        <taxon>Lophotrochozoa</taxon>
        <taxon>Platyhelminthes</taxon>
        <taxon>Cestoda</taxon>
        <taxon>Eucestoda</taxon>
        <taxon>Diphyllobothriidea</taxon>
        <taxon>Diphyllobothriidae</taxon>
        <taxon>Schistocephalus</taxon>
    </lineage>
</organism>
<evidence type="ECO:0000313" key="3">
    <source>
        <dbReference type="Proteomes" id="UP000275846"/>
    </source>
</evidence>
<sequence>MLRRYSQVNVQFAWKMSSLSDEELRSSLRDHGVHVGPITETTRKVYERKLAKVTAQNVDKEEKVRLLICCSYFRKIVVNPDNLQLL</sequence>
<dbReference type="InterPro" id="IPR051656">
    <property type="entry name" value="LEM_domain"/>
</dbReference>
<protein>
    <submittedName>
        <fullName evidence="4">LEM domain-containing protein</fullName>
    </submittedName>
</protein>
<dbReference type="SMART" id="SM00540">
    <property type="entry name" value="LEM"/>
    <property type="match status" value="1"/>
</dbReference>
<dbReference type="PANTHER" id="PTHR12019">
    <property type="entry name" value="LAMINA-ASSOCIATED POLYPEPTIDE THYMOPOIETIN"/>
    <property type="match status" value="1"/>
</dbReference>
<accession>A0A183T202</accession>
<dbReference type="CDD" id="cd12934">
    <property type="entry name" value="LEM"/>
    <property type="match status" value="1"/>
</dbReference>
<dbReference type="WBParaSite" id="SSLN_0001090501-mRNA-1">
    <property type="protein sequence ID" value="SSLN_0001090501-mRNA-1"/>
    <property type="gene ID" value="SSLN_0001090501"/>
</dbReference>
<dbReference type="SUPFAM" id="SSF63451">
    <property type="entry name" value="LEM domain"/>
    <property type="match status" value="1"/>
</dbReference>
<dbReference type="AlphaFoldDB" id="A0A183T202"/>
<name>A0A183T202_SCHSO</name>
<dbReference type="OrthoDB" id="6363067at2759"/>
<reference evidence="4" key="1">
    <citation type="submission" date="2016-06" db="UniProtKB">
        <authorList>
            <consortium name="WormBaseParasite"/>
        </authorList>
    </citation>
    <scope>IDENTIFICATION</scope>
</reference>
<dbReference type="Gene3D" id="1.10.720.40">
    <property type="match status" value="1"/>
</dbReference>
<dbReference type="PROSITE" id="PS50954">
    <property type="entry name" value="LEM"/>
    <property type="match status" value="1"/>
</dbReference>
<evidence type="ECO:0000313" key="2">
    <source>
        <dbReference type="EMBL" id="VDL96885.1"/>
    </source>
</evidence>
<proteinExistence type="predicted"/>
<evidence type="ECO:0000313" key="4">
    <source>
        <dbReference type="WBParaSite" id="SSLN_0001090501-mRNA-1"/>
    </source>
</evidence>
<dbReference type="InterPro" id="IPR011015">
    <property type="entry name" value="LEM/LEM-like_dom_sf"/>
</dbReference>
<keyword evidence="3" id="KW-1185">Reference proteome</keyword>
<dbReference type="Pfam" id="PF03020">
    <property type="entry name" value="LEM"/>
    <property type="match status" value="1"/>
</dbReference>
<evidence type="ECO:0000259" key="1">
    <source>
        <dbReference type="PROSITE" id="PS50954"/>
    </source>
</evidence>
<dbReference type="InterPro" id="IPR003887">
    <property type="entry name" value="LEM_dom"/>
</dbReference>
<gene>
    <name evidence="2" type="ORF">SSLN_LOCUS10500</name>
</gene>
<reference evidence="2 3" key="2">
    <citation type="submission" date="2018-11" db="EMBL/GenBank/DDBJ databases">
        <authorList>
            <consortium name="Pathogen Informatics"/>
        </authorList>
    </citation>
    <scope>NUCLEOTIDE SEQUENCE [LARGE SCALE GENOMIC DNA]</scope>
    <source>
        <strain evidence="2 3">NST_G2</strain>
    </source>
</reference>
<dbReference type="PANTHER" id="PTHR12019:SF9">
    <property type="entry name" value="THYMOPOIETIN"/>
    <property type="match status" value="1"/>
</dbReference>
<dbReference type="Proteomes" id="UP000275846">
    <property type="component" value="Unassembled WGS sequence"/>
</dbReference>
<dbReference type="FunFam" id="1.10.720.40:FF:000001">
    <property type="entry name" value="LEM domain containing 2, isoform CRA_a"/>
    <property type="match status" value="1"/>
</dbReference>